<organism evidence="1 2">
    <name type="scientific">Ensete ventricosum</name>
    <name type="common">Abyssinian banana</name>
    <name type="synonym">Musa ensete</name>
    <dbReference type="NCBI Taxonomy" id="4639"/>
    <lineage>
        <taxon>Eukaryota</taxon>
        <taxon>Viridiplantae</taxon>
        <taxon>Streptophyta</taxon>
        <taxon>Embryophyta</taxon>
        <taxon>Tracheophyta</taxon>
        <taxon>Spermatophyta</taxon>
        <taxon>Magnoliopsida</taxon>
        <taxon>Liliopsida</taxon>
        <taxon>Zingiberales</taxon>
        <taxon>Musaceae</taxon>
        <taxon>Ensete</taxon>
    </lineage>
</organism>
<proteinExistence type="predicted"/>
<name>A0A427AHR6_ENSVE</name>
<dbReference type="AlphaFoldDB" id="A0A427AHR6"/>
<reference evidence="1 2" key="1">
    <citation type="journal article" date="2014" name="Agronomy (Basel)">
        <title>A Draft Genome Sequence for Ensete ventricosum, the Drought-Tolerant Tree Against Hunger.</title>
        <authorList>
            <person name="Harrison J."/>
            <person name="Moore K.A."/>
            <person name="Paszkiewicz K."/>
            <person name="Jones T."/>
            <person name="Grant M."/>
            <person name="Ambacheew D."/>
            <person name="Muzemil S."/>
            <person name="Studholme D.J."/>
        </authorList>
    </citation>
    <scope>NUCLEOTIDE SEQUENCE [LARGE SCALE GENOMIC DNA]</scope>
</reference>
<evidence type="ECO:0000313" key="1">
    <source>
        <dbReference type="EMBL" id="RRT75809.1"/>
    </source>
</evidence>
<accession>A0A427AHR6</accession>
<comment type="caution">
    <text evidence="1">The sequence shown here is derived from an EMBL/GenBank/DDBJ whole genome shotgun (WGS) entry which is preliminary data.</text>
</comment>
<dbReference type="EMBL" id="AMZH03002370">
    <property type="protein sequence ID" value="RRT75809.1"/>
    <property type="molecule type" value="Genomic_DNA"/>
</dbReference>
<protein>
    <submittedName>
        <fullName evidence="1">Uncharacterized protein</fullName>
    </submittedName>
</protein>
<gene>
    <name evidence="1" type="ORF">B296_00008768</name>
</gene>
<evidence type="ECO:0000313" key="2">
    <source>
        <dbReference type="Proteomes" id="UP000287651"/>
    </source>
</evidence>
<sequence>MSPHHLRSRTLVSARGVEVKLDTASIQVVEVKIASAQDKVLGSLSLISALDMEVEITSARDVVGREA</sequence>
<dbReference type="Proteomes" id="UP000287651">
    <property type="component" value="Unassembled WGS sequence"/>
</dbReference>